<keyword evidence="3" id="KW-1185">Reference proteome</keyword>
<evidence type="ECO:0000313" key="3">
    <source>
        <dbReference type="Proteomes" id="UP000237000"/>
    </source>
</evidence>
<dbReference type="Proteomes" id="UP000237000">
    <property type="component" value="Unassembled WGS sequence"/>
</dbReference>
<evidence type="ECO:0000256" key="1">
    <source>
        <dbReference type="SAM" id="MobiDB-lite"/>
    </source>
</evidence>
<gene>
    <name evidence="2" type="ORF">TorRG33x02_102200</name>
</gene>
<dbReference type="InParanoid" id="A0A2P5F7P6"/>
<protein>
    <submittedName>
        <fullName evidence="2">Uncharacterized protein</fullName>
    </submittedName>
</protein>
<dbReference type="OrthoDB" id="10518098at2759"/>
<feature type="compositionally biased region" description="Polar residues" evidence="1">
    <location>
        <begin position="213"/>
        <end position="238"/>
    </location>
</feature>
<organism evidence="2 3">
    <name type="scientific">Trema orientale</name>
    <name type="common">Charcoal tree</name>
    <name type="synonym">Celtis orientalis</name>
    <dbReference type="NCBI Taxonomy" id="63057"/>
    <lineage>
        <taxon>Eukaryota</taxon>
        <taxon>Viridiplantae</taxon>
        <taxon>Streptophyta</taxon>
        <taxon>Embryophyta</taxon>
        <taxon>Tracheophyta</taxon>
        <taxon>Spermatophyta</taxon>
        <taxon>Magnoliopsida</taxon>
        <taxon>eudicotyledons</taxon>
        <taxon>Gunneridae</taxon>
        <taxon>Pentapetalae</taxon>
        <taxon>rosids</taxon>
        <taxon>fabids</taxon>
        <taxon>Rosales</taxon>
        <taxon>Cannabaceae</taxon>
        <taxon>Trema</taxon>
    </lineage>
</organism>
<feature type="region of interest" description="Disordered" evidence="1">
    <location>
        <begin position="78"/>
        <end position="161"/>
    </location>
</feature>
<accession>A0A2P5F7P6</accession>
<feature type="compositionally biased region" description="Acidic residues" evidence="1">
    <location>
        <begin position="242"/>
        <end position="254"/>
    </location>
</feature>
<proteinExistence type="predicted"/>
<evidence type="ECO:0000313" key="2">
    <source>
        <dbReference type="EMBL" id="PON93830.1"/>
    </source>
</evidence>
<comment type="caution">
    <text evidence="2">The sequence shown here is derived from an EMBL/GenBank/DDBJ whole genome shotgun (WGS) entry which is preliminary data.</text>
</comment>
<reference evidence="3" key="1">
    <citation type="submission" date="2016-06" db="EMBL/GenBank/DDBJ databases">
        <title>Parallel loss of symbiosis genes in relatives of nitrogen-fixing non-legume Parasponia.</title>
        <authorList>
            <person name="Van Velzen R."/>
            <person name="Holmer R."/>
            <person name="Bu F."/>
            <person name="Rutten L."/>
            <person name="Van Zeijl A."/>
            <person name="Liu W."/>
            <person name="Santuari L."/>
            <person name="Cao Q."/>
            <person name="Sharma T."/>
            <person name="Shen D."/>
            <person name="Roswanjaya Y."/>
            <person name="Wardhani T."/>
            <person name="Kalhor M.S."/>
            <person name="Jansen J."/>
            <person name="Van den Hoogen J."/>
            <person name="Gungor B."/>
            <person name="Hartog M."/>
            <person name="Hontelez J."/>
            <person name="Verver J."/>
            <person name="Yang W.-C."/>
            <person name="Schijlen E."/>
            <person name="Repin R."/>
            <person name="Schilthuizen M."/>
            <person name="Schranz E."/>
            <person name="Heidstra R."/>
            <person name="Miyata K."/>
            <person name="Fedorova E."/>
            <person name="Kohlen W."/>
            <person name="Bisseling T."/>
            <person name="Smit S."/>
            <person name="Geurts R."/>
        </authorList>
    </citation>
    <scope>NUCLEOTIDE SEQUENCE [LARGE SCALE GENOMIC DNA]</scope>
    <source>
        <strain evidence="3">cv. RG33-2</strain>
    </source>
</reference>
<sequence>MSSTSGWTSRVAARLLSIRFEVRYRCHPTEANVELAKRPLNLYSFGSIARTVCKLKSSSSLSTGHCLLSSLSSRLQKFTGTRARPRGTRPKGNSMWSRCTKKPSVVKVRNRKVRKPGLPPEDKTPYEGPQRIRGKLPQGDPPVDKMGLKKGKRGKRSPTTKNLWYEAIHPSGGAFRRFPSYMTLICIPDNMMKSLQFLLRVLRVTVLTTSSTPNSLSESAKKASLTSWPETSGPSSPFSFAPEDEDEVYETVDS</sequence>
<dbReference type="AlphaFoldDB" id="A0A2P5F7P6"/>
<name>A0A2P5F7P6_TREOI</name>
<feature type="compositionally biased region" description="Basic residues" evidence="1">
    <location>
        <begin position="148"/>
        <end position="158"/>
    </location>
</feature>
<dbReference type="EMBL" id="JXTC01000055">
    <property type="protein sequence ID" value="PON93830.1"/>
    <property type="molecule type" value="Genomic_DNA"/>
</dbReference>
<feature type="region of interest" description="Disordered" evidence="1">
    <location>
        <begin position="210"/>
        <end position="254"/>
    </location>
</feature>